<dbReference type="EMBL" id="JX684084">
    <property type="protein sequence ID" value="AGF93171.1"/>
    <property type="molecule type" value="Genomic_DNA"/>
</dbReference>
<proteinExistence type="predicted"/>
<evidence type="ECO:0000256" key="1">
    <source>
        <dbReference type="ARBA" id="ARBA00022628"/>
    </source>
</evidence>
<evidence type="ECO:0000256" key="2">
    <source>
        <dbReference type="ARBA" id="ARBA00022723"/>
    </source>
</evidence>
<dbReference type="Pfam" id="PF01642">
    <property type="entry name" value="MM_CoA_mutase"/>
    <property type="match status" value="1"/>
</dbReference>
<gene>
    <name evidence="6" type="ORF">FLSS-19_0004</name>
</gene>
<dbReference type="Gene3D" id="3.20.20.240">
    <property type="entry name" value="Methylmalonyl-CoA mutase"/>
    <property type="match status" value="1"/>
</dbReference>
<dbReference type="GO" id="GO:0004494">
    <property type="term" value="F:methylmalonyl-CoA mutase activity"/>
    <property type="evidence" value="ECO:0007669"/>
    <property type="project" value="InterPro"/>
</dbReference>
<keyword evidence="2" id="KW-0479">Metal-binding</keyword>
<evidence type="ECO:0000256" key="4">
    <source>
        <dbReference type="ARBA" id="ARBA00023285"/>
    </source>
</evidence>
<accession>M1P1B7</accession>
<protein>
    <submittedName>
        <fullName evidence="6">Methylmalonyl-CoA mutase, large subunit</fullName>
    </submittedName>
</protein>
<evidence type="ECO:0000313" key="6">
    <source>
        <dbReference type="EMBL" id="AGF93171.1"/>
    </source>
</evidence>
<reference evidence="6" key="1">
    <citation type="journal article" date="2013" name="Syst. Appl. Microbiol.">
        <title>New insights into the archaeal diversity of a hypersaline microbial mat obtained by a metagenomic approach.</title>
        <authorList>
            <person name="Lopez-Lopez A."/>
            <person name="Richter M."/>
            <person name="Pena A."/>
            <person name="Tamames J."/>
            <person name="Rossello-Mora R."/>
        </authorList>
    </citation>
    <scope>NUCLEOTIDE SEQUENCE</scope>
</reference>
<sequence>MDKEEWKEKHVEPLLDKYGEREEEFTTDSDLTVDTLYTPEDADTDYEEDLGYPGTYPFTRGVYPNMHRGRFWTMRQYAGFGSAKETNERYKYLLEQGQKGLSVAFDLPTQVGYDSDHPMSAGEVGKVGVAIDSVEDMKTLFDGIPLDEVSTSMTINAPTSSLLAMYVAVAEEQGADPSELRGTVQNDILKEYIARGTYIFPPEASMRLTADVIMYCAENMPKWNPISISGYHIREAGANAVQEVAFTLANGMEYVKEVIDRGIDVDDFAPRLSFFFAAHNNFLEEVAKFRAARRLWAKIMKEKFGAEDEDSMRLRFHTQTAGSTLTAQQPMNNIVRVTLQALSAVLGGTQSLHTNSYDEALSLPTEKSVRIALRTQQIIAHESKVADTVDPLGGSYYIEWLTDKIEEEAMEYIEKIEEIGGMTKAIENGYVQKEIQESAYEKQKEIENEERVRVGVNKFEEEDEEVEEDIHEVDPEVAEKQKEGVKEVRGKRDEEKCQKALDELKEAAESDENLMPYVVKATKAKATLGEINGVLREVFGEYRASTTF</sequence>
<dbReference type="InterPro" id="IPR006098">
    <property type="entry name" value="MMCoA_mutase_a_cat"/>
</dbReference>
<evidence type="ECO:0000259" key="5">
    <source>
        <dbReference type="Pfam" id="PF01642"/>
    </source>
</evidence>
<dbReference type="GO" id="GO:0046872">
    <property type="term" value="F:metal ion binding"/>
    <property type="evidence" value="ECO:0007669"/>
    <property type="project" value="UniProtKB-KW"/>
</dbReference>
<keyword evidence="4" id="KW-0170">Cobalt</keyword>
<dbReference type="InterPro" id="IPR016176">
    <property type="entry name" value="Cbl-dep_enz_cat"/>
</dbReference>
<feature type="domain" description="Methylmalonyl-CoA mutase alpha/beta chain catalytic" evidence="5">
    <location>
        <begin position="27"/>
        <end position="541"/>
    </location>
</feature>
<evidence type="ECO:0000256" key="3">
    <source>
        <dbReference type="ARBA" id="ARBA00023235"/>
    </source>
</evidence>
<dbReference type="NCBIfam" id="TIGR00641">
    <property type="entry name" value="acid_CoA_mut_N"/>
    <property type="match status" value="1"/>
</dbReference>
<dbReference type="CDD" id="cd03680">
    <property type="entry name" value="MM_CoA_mutase_ICM_like"/>
    <property type="match status" value="1"/>
</dbReference>
<keyword evidence="3" id="KW-0413">Isomerase</keyword>
<name>M1P1B7_9ZZZZ</name>
<keyword evidence="1" id="KW-0846">Cobalamin</keyword>
<organism evidence="6">
    <name type="scientific">uncultured organism</name>
    <dbReference type="NCBI Taxonomy" id="155900"/>
    <lineage>
        <taxon>unclassified sequences</taxon>
        <taxon>environmental samples</taxon>
    </lineage>
</organism>
<dbReference type="SUPFAM" id="SSF51703">
    <property type="entry name" value="Cobalamin (vitamin B12)-dependent enzymes"/>
    <property type="match status" value="1"/>
</dbReference>
<dbReference type="InterPro" id="IPR006099">
    <property type="entry name" value="MeMalonylCoA_mutase_a/b_cat"/>
</dbReference>
<dbReference type="FunFam" id="3.20.20.240:FF:000001">
    <property type="entry name" value="Probable methylmalonyl-coa mutase"/>
    <property type="match status" value="1"/>
</dbReference>
<dbReference type="PANTHER" id="PTHR48101:SF1">
    <property type="entry name" value="METHYLMALONYL-COA MUTASE, LARGE SUBUNIT"/>
    <property type="match status" value="1"/>
</dbReference>
<dbReference type="GO" id="GO:0031419">
    <property type="term" value="F:cobalamin binding"/>
    <property type="evidence" value="ECO:0007669"/>
    <property type="project" value="UniProtKB-KW"/>
</dbReference>
<dbReference type="PANTHER" id="PTHR48101">
    <property type="entry name" value="METHYLMALONYL-COA MUTASE, MITOCHONDRIAL-RELATED"/>
    <property type="match status" value="1"/>
</dbReference>
<dbReference type="AlphaFoldDB" id="M1P1B7"/>